<evidence type="ECO:0000313" key="2">
    <source>
        <dbReference type="Proteomes" id="UP000029981"/>
    </source>
</evidence>
<reference evidence="1 2" key="2">
    <citation type="journal article" date="2009" name="PLoS ONE">
        <title>An integrated genetic and cytogenetic map of the cucumber genome.</title>
        <authorList>
            <person name="Ren Y."/>
            <person name="Zhang Z."/>
            <person name="Liu J."/>
            <person name="Staub J.E."/>
            <person name="Han Y."/>
            <person name="Cheng Z."/>
            <person name="Li X."/>
            <person name="Lu J."/>
            <person name="Miao H."/>
            <person name="Kang H."/>
            <person name="Xie B."/>
            <person name="Gu X."/>
            <person name="Wang X."/>
            <person name="Du Y."/>
            <person name="Jin W."/>
            <person name="Huang S."/>
        </authorList>
    </citation>
    <scope>NUCLEOTIDE SEQUENCE [LARGE SCALE GENOMIC DNA]</scope>
    <source>
        <strain evidence="2">cv. 9930</strain>
    </source>
</reference>
<name>A0A0A0KN06_CUCSA</name>
<gene>
    <name evidence="1" type="ORF">Csa_5G373200</name>
</gene>
<dbReference type="GO" id="GO:0016020">
    <property type="term" value="C:membrane"/>
    <property type="evidence" value="ECO:0007669"/>
    <property type="project" value="InterPro"/>
</dbReference>
<dbReference type="Gramene" id="KGN50958">
    <property type="protein sequence ID" value="KGN50958"/>
    <property type="gene ID" value="Csa_5G373200"/>
</dbReference>
<dbReference type="InterPro" id="IPR009834">
    <property type="entry name" value="Ureide_permease"/>
</dbReference>
<organism evidence="1 2">
    <name type="scientific">Cucumis sativus</name>
    <name type="common">Cucumber</name>
    <dbReference type="NCBI Taxonomy" id="3659"/>
    <lineage>
        <taxon>Eukaryota</taxon>
        <taxon>Viridiplantae</taxon>
        <taxon>Streptophyta</taxon>
        <taxon>Embryophyta</taxon>
        <taxon>Tracheophyta</taxon>
        <taxon>Spermatophyta</taxon>
        <taxon>Magnoliopsida</taxon>
        <taxon>eudicotyledons</taxon>
        <taxon>Gunneridae</taxon>
        <taxon>Pentapetalae</taxon>
        <taxon>rosids</taxon>
        <taxon>fabids</taxon>
        <taxon>Cucurbitales</taxon>
        <taxon>Cucurbitaceae</taxon>
        <taxon>Benincaseae</taxon>
        <taxon>Cucumis</taxon>
    </lineage>
</organism>
<reference evidence="1 2" key="4">
    <citation type="journal article" date="2011" name="BMC Genomics">
        <title>RNA-Seq improves annotation of protein-coding genes in the cucumber genome.</title>
        <authorList>
            <person name="Li Z."/>
            <person name="Zhang Z."/>
            <person name="Yan P."/>
            <person name="Huang S."/>
            <person name="Fei Z."/>
            <person name="Lin K."/>
        </authorList>
    </citation>
    <scope>NUCLEOTIDE SEQUENCE [LARGE SCALE GENOMIC DNA]</scope>
    <source>
        <strain evidence="2">cv. 9930</strain>
    </source>
</reference>
<dbReference type="Pfam" id="PF07168">
    <property type="entry name" value="Ureide_permease"/>
    <property type="match status" value="1"/>
</dbReference>
<dbReference type="Proteomes" id="UP000029981">
    <property type="component" value="Chromosome 5"/>
</dbReference>
<evidence type="ECO:0000313" key="1">
    <source>
        <dbReference type="EMBL" id="KGN50958.1"/>
    </source>
</evidence>
<dbReference type="EMBL" id="CM002926">
    <property type="protein sequence ID" value="KGN50958.1"/>
    <property type="molecule type" value="Genomic_DNA"/>
</dbReference>
<dbReference type="AlphaFoldDB" id="A0A0A0KN06"/>
<keyword evidence="2" id="KW-1185">Reference proteome</keyword>
<reference evidence="1 2" key="1">
    <citation type="journal article" date="2009" name="Nat. Genet.">
        <title>The genome of the cucumber, Cucumis sativus L.</title>
        <authorList>
            <person name="Huang S."/>
            <person name="Li R."/>
            <person name="Zhang Z."/>
            <person name="Li L."/>
            <person name="Gu X."/>
            <person name="Fan W."/>
            <person name="Lucas W.J."/>
            <person name="Wang X."/>
            <person name="Xie B."/>
            <person name="Ni P."/>
            <person name="Ren Y."/>
            <person name="Zhu H."/>
            <person name="Li J."/>
            <person name="Lin K."/>
            <person name="Jin W."/>
            <person name="Fei Z."/>
            <person name="Li G."/>
            <person name="Staub J."/>
            <person name="Kilian A."/>
            <person name="van der Vossen E.A."/>
            <person name="Wu Y."/>
            <person name="Guo J."/>
            <person name="He J."/>
            <person name="Jia Z."/>
            <person name="Ren Y."/>
            <person name="Tian G."/>
            <person name="Lu Y."/>
            <person name="Ruan J."/>
            <person name="Qian W."/>
            <person name="Wang M."/>
            <person name="Huang Q."/>
            <person name="Li B."/>
            <person name="Xuan Z."/>
            <person name="Cao J."/>
            <person name="Asan"/>
            <person name="Wu Z."/>
            <person name="Zhang J."/>
            <person name="Cai Q."/>
            <person name="Bai Y."/>
            <person name="Zhao B."/>
            <person name="Han Y."/>
            <person name="Li Y."/>
            <person name="Li X."/>
            <person name="Wang S."/>
            <person name="Shi Q."/>
            <person name="Liu S."/>
            <person name="Cho W.K."/>
            <person name="Kim J.Y."/>
            <person name="Xu Y."/>
            <person name="Heller-Uszynska K."/>
            <person name="Miao H."/>
            <person name="Cheng Z."/>
            <person name="Zhang S."/>
            <person name="Wu J."/>
            <person name="Yang Y."/>
            <person name="Kang H."/>
            <person name="Li M."/>
            <person name="Liang H."/>
            <person name="Ren X."/>
            <person name="Shi Z."/>
            <person name="Wen M."/>
            <person name="Jian M."/>
            <person name="Yang H."/>
            <person name="Zhang G."/>
            <person name="Yang Z."/>
            <person name="Chen R."/>
            <person name="Liu S."/>
            <person name="Li J."/>
            <person name="Ma L."/>
            <person name="Liu H."/>
            <person name="Zhou Y."/>
            <person name="Zhao J."/>
            <person name="Fang X."/>
            <person name="Li G."/>
            <person name="Fang L."/>
            <person name="Li Y."/>
            <person name="Liu D."/>
            <person name="Zheng H."/>
            <person name="Zhang Y."/>
            <person name="Qin N."/>
            <person name="Li Z."/>
            <person name="Yang G."/>
            <person name="Yang S."/>
            <person name="Bolund L."/>
            <person name="Kristiansen K."/>
            <person name="Zheng H."/>
            <person name="Li S."/>
            <person name="Zhang X."/>
            <person name="Yang H."/>
            <person name="Wang J."/>
            <person name="Sun R."/>
            <person name="Zhang B."/>
            <person name="Jiang S."/>
            <person name="Wang J."/>
            <person name="Du Y."/>
            <person name="Li S."/>
        </authorList>
    </citation>
    <scope>NUCLEOTIDE SEQUENCE [LARGE SCALE GENOMIC DNA]</scope>
    <source>
        <strain evidence="2">cv. 9930</strain>
    </source>
</reference>
<proteinExistence type="predicted"/>
<accession>A0A0A0KN06</accession>
<protein>
    <submittedName>
        <fullName evidence="1">Uncharacterized protein</fullName>
    </submittedName>
</protein>
<reference evidence="1 2" key="3">
    <citation type="journal article" date="2010" name="BMC Genomics">
        <title>Transcriptome sequencing and comparative analysis of cucumber flowers with different sex types.</title>
        <authorList>
            <person name="Guo S."/>
            <person name="Zheng Y."/>
            <person name="Joung J.G."/>
            <person name="Liu S."/>
            <person name="Zhang Z."/>
            <person name="Crasta O.R."/>
            <person name="Sobral B.W."/>
            <person name="Xu Y."/>
            <person name="Huang S."/>
            <person name="Fei Z."/>
        </authorList>
    </citation>
    <scope>NUCLEOTIDE SEQUENCE [LARGE SCALE GENOMIC DNA]</scope>
    <source>
        <strain evidence="2">cv. 9930</strain>
    </source>
</reference>
<sequence>MAKRVKITTKCVGELALSGEKTCLKVRYAIGVCCWTARQHKEGYARGLEVNRREALGNQGYAMRDFVILRLFDDGRITFPGVACFLSAEFVGFIVHSSNMVNNEENLKSSSANFEEPKYVLV</sequence>